<evidence type="ECO:0000313" key="3">
    <source>
        <dbReference type="Proteomes" id="UP000053719"/>
    </source>
</evidence>
<evidence type="ECO:0000256" key="1">
    <source>
        <dbReference type="SAM" id="Phobius"/>
    </source>
</evidence>
<name>A0A0V8E8R4_LACLL</name>
<dbReference type="EMBL" id="LKLU01000051">
    <property type="protein sequence ID" value="KSU21898.1"/>
    <property type="molecule type" value="Genomic_DNA"/>
</dbReference>
<dbReference type="Proteomes" id="UP000053719">
    <property type="component" value="Unassembled WGS sequence"/>
</dbReference>
<evidence type="ECO:0008006" key="4">
    <source>
        <dbReference type="Google" id="ProtNLM"/>
    </source>
</evidence>
<organism evidence="2 3">
    <name type="scientific">Lactococcus lactis subsp. lactis</name>
    <name type="common">Streptococcus lactis</name>
    <dbReference type="NCBI Taxonomy" id="1360"/>
    <lineage>
        <taxon>Bacteria</taxon>
        <taxon>Bacillati</taxon>
        <taxon>Bacillota</taxon>
        <taxon>Bacilli</taxon>
        <taxon>Lactobacillales</taxon>
        <taxon>Streptococcaceae</taxon>
        <taxon>Lactococcus</taxon>
    </lineage>
</organism>
<dbReference type="PATRIC" id="fig|1360.114.peg.2301"/>
<keyword evidence="1" id="KW-0812">Transmembrane</keyword>
<reference evidence="3" key="1">
    <citation type="submission" date="2015-10" db="EMBL/GenBank/DDBJ databases">
        <title>Draft Genome Sequences of 11 Lactococcus lactis subspecies cremoris strains.</title>
        <authorList>
            <person name="Wels M."/>
            <person name="Backus L."/>
            <person name="Boekhorst J."/>
            <person name="Dijkstra A."/>
            <person name="Beerthuizen M."/>
            <person name="Kelly W."/>
            <person name="Siezen R."/>
            <person name="Bachmann H."/>
            <person name="Van Hijum S."/>
        </authorList>
    </citation>
    <scope>NUCLEOTIDE SEQUENCE [LARGE SCALE GENOMIC DNA]</scope>
    <source>
        <strain evidence="3">M20</strain>
    </source>
</reference>
<protein>
    <recommendedName>
        <fullName evidence="4">DUF4230 domain-containing protein</fullName>
    </recommendedName>
</protein>
<gene>
    <name evidence="2" type="ORF">M20_0706</name>
</gene>
<feature type="transmembrane region" description="Helical" evidence="1">
    <location>
        <begin position="12"/>
        <end position="29"/>
    </location>
</feature>
<comment type="caution">
    <text evidence="2">The sequence shown here is derived from an EMBL/GenBank/DDBJ whole genome shotgun (WGS) entry which is preliminary data.</text>
</comment>
<dbReference type="RefSeq" id="WP_058211513.1">
    <property type="nucleotide sequence ID" value="NZ_LKLU01000051.1"/>
</dbReference>
<sequence length="231" mass="25770">MKTLGKAIANKIAFVVVLCILIAIGWLAVKQMNPFNGATKSEYDFVLTKFAKKNELVVSEATTKNTTDKVFTSKALKNWPDWTKPLTSIFIGRSVTLEVPITTEFKLNLSDVTSEDVRIKNNVLTFTKPLIVKVDSQQTGNFKISNASNGIIDKAVDLWTSGSKAQEFLSEQSQDSIYKTTNFVMKDKGRQEKVAKYASEDLESLLNLNSDKQIKVKLSSDDLKFVNVDSK</sequence>
<dbReference type="AlphaFoldDB" id="A0A0V8E8R4"/>
<evidence type="ECO:0000313" key="2">
    <source>
        <dbReference type="EMBL" id="KSU21898.1"/>
    </source>
</evidence>
<keyword evidence="1" id="KW-0472">Membrane</keyword>
<accession>A0A0V8E8R4</accession>
<keyword evidence="1" id="KW-1133">Transmembrane helix</keyword>
<proteinExistence type="predicted"/>